<sequence>MHPPAGEEGAILITGICGRLGKRLARVLHRERTVIGVDRRAFPDKPKDVIHQQVDIRRKKLKDVFRAHPISAVVHLGIMHNPRASSGEHHAWNVAGFAKLLEYVAHFRIGKLIVLSSANVYGPQPENPQFLSEEAPLLGGANFGEIRDLIEVDMLAQSFFWKHPETDTVILRPVHILGSVRNAPSNFLRLPTIPTLLGYDPMVQVIHERDVVEAIRLAIRPGVRGVFNIAGPDPLPLSRIIKLLDRPSIPVPYSVGRSVLKRLWSLRLTTFPAPELDHIRHVCMVDDRRAREILGFHAQQSIENTVRAVDSDR</sequence>
<reference evidence="2 3" key="1">
    <citation type="submission" date="2021-12" db="EMBL/GenBank/DDBJ databases">
        <title>Discovery of the Pendulisporaceae a myxobacterial family with distinct sporulation behavior and unique specialized metabolism.</title>
        <authorList>
            <person name="Garcia R."/>
            <person name="Popoff A."/>
            <person name="Bader C.D."/>
            <person name="Loehr J."/>
            <person name="Walesch S."/>
            <person name="Walt C."/>
            <person name="Boldt J."/>
            <person name="Bunk B."/>
            <person name="Haeckl F.J.F.P.J."/>
            <person name="Gunesch A.P."/>
            <person name="Birkelbach J."/>
            <person name="Nuebel U."/>
            <person name="Pietschmann T."/>
            <person name="Bach T."/>
            <person name="Mueller R."/>
        </authorList>
    </citation>
    <scope>NUCLEOTIDE SEQUENCE [LARGE SCALE GENOMIC DNA]</scope>
    <source>
        <strain evidence="2 3">MSr12523</strain>
    </source>
</reference>
<dbReference type="EMBL" id="CP089982">
    <property type="protein sequence ID" value="WXB00214.1"/>
    <property type="molecule type" value="Genomic_DNA"/>
</dbReference>
<dbReference type="InterPro" id="IPR036291">
    <property type="entry name" value="NAD(P)-bd_dom_sf"/>
</dbReference>
<proteinExistence type="predicted"/>
<dbReference type="PANTHER" id="PTHR43245">
    <property type="entry name" value="BIFUNCTIONAL POLYMYXIN RESISTANCE PROTEIN ARNA"/>
    <property type="match status" value="1"/>
</dbReference>
<dbReference type="InterPro" id="IPR001509">
    <property type="entry name" value="Epimerase_deHydtase"/>
</dbReference>
<feature type="domain" description="NAD-dependent epimerase/dehydratase" evidence="1">
    <location>
        <begin position="11"/>
        <end position="230"/>
    </location>
</feature>
<accession>A0ABZ2KNH8</accession>
<name>A0ABZ2KNH8_9BACT</name>
<organism evidence="2 3">
    <name type="scientific">Pendulispora brunnea</name>
    <dbReference type="NCBI Taxonomy" id="2905690"/>
    <lineage>
        <taxon>Bacteria</taxon>
        <taxon>Pseudomonadati</taxon>
        <taxon>Myxococcota</taxon>
        <taxon>Myxococcia</taxon>
        <taxon>Myxococcales</taxon>
        <taxon>Sorangiineae</taxon>
        <taxon>Pendulisporaceae</taxon>
        <taxon>Pendulispora</taxon>
    </lineage>
</organism>
<dbReference type="PANTHER" id="PTHR43245:SF52">
    <property type="entry name" value="NAD-DEPENDENT EPIMERASE_DEHYDRATASE"/>
    <property type="match status" value="1"/>
</dbReference>
<dbReference type="SUPFAM" id="SSF51735">
    <property type="entry name" value="NAD(P)-binding Rossmann-fold domains"/>
    <property type="match status" value="1"/>
</dbReference>
<protein>
    <submittedName>
        <fullName evidence="2">NAD-dependent epimerase/dehydratase family protein</fullName>
    </submittedName>
</protein>
<evidence type="ECO:0000313" key="3">
    <source>
        <dbReference type="Proteomes" id="UP001379533"/>
    </source>
</evidence>
<gene>
    <name evidence="2" type="ORF">LZC95_23480</name>
</gene>
<keyword evidence="3" id="KW-1185">Reference proteome</keyword>
<evidence type="ECO:0000313" key="2">
    <source>
        <dbReference type="EMBL" id="WXB00214.1"/>
    </source>
</evidence>
<dbReference type="Gene3D" id="3.40.50.720">
    <property type="entry name" value="NAD(P)-binding Rossmann-like Domain"/>
    <property type="match status" value="1"/>
</dbReference>
<dbReference type="Proteomes" id="UP001379533">
    <property type="component" value="Chromosome"/>
</dbReference>
<evidence type="ECO:0000259" key="1">
    <source>
        <dbReference type="Pfam" id="PF01370"/>
    </source>
</evidence>
<dbReference type="Pfam" id="PF01370">
    <property type="entry name" value="Epimerase"/>
    <property type="match status" value="1"/>
</dbReference>
<dbReference type="InterPro" id="IPR050177">
    <property type="entry name" value="Lipid_A_modif_metabolic_enz"/>
</dbReference>